<sequence>MSSQQNLRPGLAILNNRTTHNTRQRVFLCVMPAHIQIMVAQVGQLSGWPVSFGTGIANPTWATTHRDSQLWW</sequence>
<proteinExistence type="predicted"/>
<dbReference type="InterPro" id="IPR018880">
    <property type="entry name" value="Phage_P4_Ash"/>
</dbReference>
<name>A0ABR5ZJH1_9GAMM</name>
<evidence type="ECO:0000313" key="1">
    <source>
        <dbReference type="EMBL" id="MBA5234733.1"/>
    </source>
</evidence>
<dbReference type="Pfam" id="PF10554">
    <property type="entry name" value="Phage_ASH"/>
    <property type="match status" value="1"/>
</dbReference>
<reference evidence="1 2" key="1">
    <citation type="submission" date="2020-07" db="EMBL/GenBank/DDBJ databases">
        <title>Characterization of Pectobacterium aroidearum strains causing soft rot on Amorphophallus konjac.</title>
        <authorList>
            <person name="Xie H."/>
        </authorList>
    </citation>
    <scope>NUCLEOTIDE SEQUENCE [LARGE SCALE GENOMIC DNA]</scope>
    <source>
        <strain evidence="1 2">MY10</strain>
    </source>
</reference>
<evidence type="ECO:0000313" key="2">
    <source>
        <dbReference type="Proteomes" id="UP000530038"/>
    </source>
</evidence>
<organism evidence="1 2">
    <name type="scientific">Pectobacterium aroidearum</name>
    <dbReference type="NCBI Taxonomy" id="1201031"/>
    <lineage>
        <taxon>Bacteria</taxon>
        <taxon>Pseudomonadati</taxon>
        <taxon>Pseudomonadota</taxon>
        <taxon>Gammaproteobacteria</taxon>
        <taxon>Enterobacterales</taxon>
        <taxon>Pectobacteriaceae</taxon>
        <taxon>Pectobacterium</taxon>
    </lineage>
</organism>
<dbReference type="RefSeq" id="WP_181838312.1">
    <property type="nucleotide sequence ID" value="NZ_JACERK010000017.1"/>
</dbReference>
<accession>A0ABR5ZJH1</accession>
<gene>
    <name evidence="1" type="ORF">H2Y56_21880</name>
</gene>
<dbReference type="Proteomes" id="UP000530038">
    <property type="component" value="Unassembled WGS sequence"/>
</dbReference>
<keyword evidence="2" id="KW-1185">Reference proteome</keyword>
<dbReference type="EMBL" id="JACERK010000017">
    <property type="protein sequence ID" value="MBA5234733.1"/>
    <property type="molecule type" value="Genomic_DNA"/>
</dbReference>
<comment type="caution">
    <text evidence="1">The sequence shown here is derived from an EMBL/GenBank/DDBJ whole genome shotgun (WGS) entry which is preliminary data.</text>
</comment>
<protein>
    <submittedName>
        <fullName evidence="1">Ash family protein</fullName>
    </submittedName>
</protein>